<gene>
    <name evidence="1" type="ORF">MSG28_004778</name>
</gene>
<dbReference type="Proteomes" id="UP001064048">
    <property type="component" value="Chromosome 7"/>
</dbReference>
<dbReference type="EMBL" id="CM046107">
    <property type="protein sequence ID" value="KAI8432371.1"/>
    <property type="molecule type" value="Genomic_DNA"/>
</dbReference>
<sequence length="68" mass="7444">MENNEAGKYRLPLTLQKRVSSGVNSVARRLGSVATATACSLRRAPDDVEAPRASHVRRRRDATPRAVT</sequence>
<evidence type="ECO:0000313" key="2">
    <source>
        <dbReference type="Proteomes" id="UP001064048"/>
    </source>
</evidence>
<protein>
    <submittedName>
        <fullName evidence="1">Uncharacterized protein</fullName>
    </submittedName>
</protein>
<keyword evidence="2" id="KW-1185">Reference proteome</keyword>
<name>A0ACC0K792_CHOFU</name>
<evidence type="ECO:0000313" key="1">
    <source>
        <dbReference type="EMBL" id="KAI8432371.1"/>
    </source>
</evidence>
<accession>A0ACC0K792</accession>
<organism evidence="1 2">
    <name type="scientific">Choristoneura fumiferana</name>
    <name type="common">Spruce budworm moth</name>
    <name type="synonym">Archips fumiferana</name>
    <dbReference type="NCBI Taxonomy" id="7141"/>
    <lineage>
        <taxon>Eukaryota</taxon>
        <taxon>Metazoa</taxon>
        <taxon>Ecdysozoa</taxon>
        <taxon>Arthropoda</taxon>
        <taxon>Hexapoda</taxon>
        <taxon>Insecta</taxon>
        <taxon>Pterygota</taxon>
        <taxon>Neoptera</taxon>
        <taxon>Endopterygota</taxon>
        <taxon>Lepidoptera</taxon>
        <taxon>Glossata</taxon>
        <taxon>Ditrysia</taxon>
        <taxon>Tortricoidea</taxon>
        <taxon>Tortricidae</taxon>
        <taxon>Tortricinae</taxon>
        <taxon>Choristoneura</taxon>
    </lineage>
</organism>
<proteinExistence type="predicted"/>
<comment type="caution">
    <text evidence="1">The sequence shown here is derived from an EMBL/GenBank/DDBJ whole genome shotgun (WGS) entry which is preliminary data.</text>
</comment>
<reference evidence="1 2" key="1">
    <citation type="journal article" date="2022" name="Genome Biol. Evol.">
        <title>The Spruce Budworm Genome: Reconstructing the Evolutionary History of Antifreeze Proteins.</title>
        <authorList>
            <person name="Beliveau C."/>
            <person name="Gagne P."/>
            <person name="Picq S."/>
            <person name="Vernygora O."/>
            <person name="Keeling C.I."/>
            <person name="Pinkney K."/>
            <person name="Doucet D."/>
            <person name="Wen F."/>
            <person name="Johnston J.S."/>
            <person name="Maaroufi H."/>
            <person name="Boyle B."/>
            <person name="Laroche J."/>
            <person name="Dewar K."/>
            <person name="Juretic N."/>
            <person name="Blackburn G."/>
            <person name="Nisole A."/>
            <person name="Brunet B."/>
            <person name="Brandao M."/>
            <person name="Lumley L."/>
            <person name="Duan J."/>
            <person name="Quan G."/>
            <person name="Lucarotti C.J."/>
            <person name="Roe A.D."/>
            <person name="Sperling F.A.H."/>
            <person name="Levesque R.C."/>
            <person name="Cusson M."/>
        </authorList>
    </citation>
    <scope>NUCLEOTIDE SEQUENCE [LARGE SCALE GENOMIC DNA]</scope>
    <source>
        <strain evidence="1">Glfc:IPQL:Cfum</strain>
    </source>
</reference>